<accession>A0AAW0MH53</accession>
<evidence type="ECO:0000256" key="6">
    <source>
        <dbReference type="ARBA" id="ARBA00023040"/>
    </source>
</evidence>
<evidence type="ECO:0000256" key="1">
    <source>
        <dbReference type="ARBA" id="ARBA00004316"/>
    </source>
</evidence>
<dbReference type="GO" id="GO:0043235">
    <property type="term" value="C:receptor complex"/>
    <property type="evidence" value="ECO:0007669"/>
    <property type="project" value="TreeGrafter"/>
</dbReference>
<protein>
    <recommendedName>
        <fullName evidence="16">G-protein coupled receptors family 1 profile domain-containing protein</fullName>
    </recommendedName>
</protein>
<feature type="transmembrane region" description="Helical" evidence="12">
    <location>
        <begin position="101"/>
        <end position="119"/>
    </location>
</feature>
<comment type="subcellular location">
    <subcellularLocation>
        <location evidence="2">Cell membrane</location>
        <topology evidence="2">Multi-pass membrane protein</topology>
    </subcellularLocation>
    <subcellularLocation>
        <location evidence="1">Cell projection</location>
    </subcellularLocation>
</comment>
<dbReference type="GO" id="GO:0043410">
    <property type="term" value="P:positive regulation of MAPK cascade"/>
    <property type="evidence" value="ECO:0007669"/>
    <property type="project" value="TreeGrafter"/>
</dbReference>
<keyword evidence="7" id="KW-1015">Disulfide bond</keyword>
<evidence type="ECO:0000256" key="11">
    <source>
        <dbReference type="ARBA" id="ARBA00023273"/>
    </source>
</evidence>
<name>A0AAW0MH53_9GOBI</name>
<evidence type="ECO:0000256" key="9">
    <source>
        <dbReference type="ARBA" id="ARBA00023180"/>
    </source>
</evidence>
<dbReference type="InterPro" id="IPR003909">
    <property type="entry name" value="GPR37_orph"/>
</dbReference>
<proteinExistence type="predicted"/>
<dbReference type="PANTHER" id="PTHR46216:SF4">
    <property type="entry name" value="G-PROTEIN COUPLED RECEPTOR 37-LIKE 1"/>
    <property type="match status" value="1"/>
</dbReference>
<keyword evidence="12" id="KW-1133">Transmembrane helix</keyword>
<keyword evidence="4 13" id="KW-0732">Signal</keyword>
<dbReference type="GO" id="GO:0042995">
    <property type="term" value="C:cell projection"/>
    <property type="evidence" value="ECO:0007669"/>
    <property type="project" value="UniProtKB-SubCell"/>
</dbReference>
<evidence type="ECO:0000256" key="7">
    <source>
        <dbReference type="ARBA" id="ARBA00023157"/>
    </source>
</evidence>
<dbReference type="Proteomes" id="UP001460270">
    <property type="component" value="Unassembled WGS sequence"/>
</dbReference>
<keyword evidence="8" id="KW-0675">Receptor</keyword>
<dbReference type="PANTHER" id="PTHR46216">
    <property type="entry name" value="PROSAPOSIN RECEPTOR GPR37 FAMILY MEMBER"/>
    <property type="match status" value="1"/>
</dbReference>
<keyword evidence="15" id="KW-1185">Reference proteome</keyword>
<feature type="transmembrane region" description="Helical" evidence="12">
    <location>
        <begin position="131"/>
        <end position="152"/>
    </location>
</feature>
<sequence length="376" mass="41094">MSAWTLFVLLLCARAAELRHRTPGAVRTRSVWMLGDSGHDAFGPGWTWTQPREQEGFPRCQRAWRRREHSTLDPDRFFTTPRTAPPPVNASAALLPLSSGAWTYAVLLLALVLFSVGLFPAEERVELRPHGARAVGLLVLFFCLPVILFHQLTGTRLMAALSCSLVDVCLPEPSPELPLAVLSLVLTYQEARSWWVFGCYLCLPLLFTLSCDLVTRRKPRPLCVQTGSEQPYFLSEQEAAGAGGGTSLGDPGSDWSVLRLYFPEAVSSVVLSYLPPLPVGVASALHLIGQFLLFVRCSATPLLALSFSRALNRAFVHCCCCCCHECKAPPPAATPTPSLATPSTLLATPCPLWLLPSETRPQRSSSGRPAEVYIIL</sequence>
<keyword evidence="12" id="KW-0812">Transmembrane</keyword>
<dbReference type="GO" id="GO:0008528">
    <property type="term" value="F:G protein-coupled peptide receptor activity"/>
    <property type="evidence" value="ECO:0007669"/>
    <property type="project" value="TreeGrafter"/>
</dbReference>
<keyword evidence="3" id="KW-1003">Cell membrane</keyword>
<evidence type="ECO:0000256" key="5">
    <source>
        <dbReference type="ARBA" id="ARBA00022843"/>
    </source>
</evidence>
<keyword evidence="6" id="KW-0297">G-protein coupled receptor</keyword>
<feature type="chain" id="PRO_5043339997" description="G-protein coupled receptors family 1 profile domain-containing protein" evidence="13">
    <location>
        <begin position="16"/>
        <end position="376"/>
    </location>
</feature>
<reference evidence="15" key="1">
    <citation type="submission" date="2024-04" db="EMBL/GenBank/DDBJ databases">
        <title>Salinicola lusitanus LLJ914,a marine bacterium isolated from the Okinawa Trough.</title>
        <authorList>
            <person name="Li J."/>
        </authorList>
    </citation>
    <scope>NUCLEOTIDE SEQUENCE [LARGE SCALE GENOMIC DNA]</scope>
</reference>
<keyword evidence="5" id="KW-0832">Ubl conjugation</keyword>
<feature type="signal peptide" evidence="13">
    <location>
        <begin position="1"/>
        <end position="15"/>
    </location>
</feature>
<organism evidence="14 15">
    <name type="scientific">Mugilogobius chulae</name>
    <name type="common">yellowstripe goby</name>
    <dbReference type="NCBI Taxonomy" id="88201"/>
    <lineage>
        <taxon>Eukaryota</taxon>
        <taxon>Metazoa</taxon>
        <taxon>Chordata</taxon>
        <taxon>Craniata</taxon>
        <taxon>Vertebrata</taxon>
        <taxon>Euteleostomi</taxon>
        <taxon>Actinopterygii</taxon>
        <taxon>Neopterygii</taxon>
        <taxon>Teleostei</taxon>
        <taxon>Neoteleostei</taxon>
        <taxon>Acanthomorphata</taxon>
        <taxon>Gobiaria</taxon>
        <taxon>Gobiiformes</taxon>
        <taxon>Gobioidei</taxon>
        <taxon>Gobiidae</taxon>
        <taxon>Gobionellinae</taxon>
        <taxon>Mugilogobius</taxon>
    </lineage>
</organism>
<evidence type="ECO:0000256" key="2">
    <source>
        <dbReference type="ARBA" id="ARBA00004651"/>
    </source>
</evidence>
<dbReference type="EMBL" id="JBBPFD010000547">
    <property type="protein sequence ID" value="KAK7878256.1"/>
    <property type="molecule type" value="Genomic_DNA"/>
</dbReference>
<evidence type="ECO:0000313" key="15">
    <source>
        <dbReference type="Proteomes" id="UP001460270"/>
    </source>
</evidence>
<gene>
    <name evidence="14" type="ORF">WMY93_031139</name>
</gene>
<evidence type="ECO:0000256" key="3">
    <source>
        <dbReference type="ARBA" id="ARBA00022475"/>
    </source>
</evidence>
<keyword evidence="11" id="KW-0966">Cell projection</keyword>
<evidence type="ECO:0000256" key="13">
    <source>
        <dbReference type="SAM" id="SignalP"/>
    </source>
</evidence>
<keyword evidence="10" id="KW-0807">Transducer</keyword>
<dbReference type="GO" id="GO:0007193">
    <property type="term" value="P:adenylate cyclase-inhibiting G protein-coupled receptor signaling pathway"/>
    <property type="evidence" value="ECO:0007669"/>
    <property type="project" value="TreeGrafter"/>
</dbReference>
<evidence type="ECO:0000256" key="10">
    <source>
        <dbReference type="ARBA" id="ARBA00023224"/>
    </source>
</evidence>
<evidence type="ECO:0000256" key="4">
    <source>
        <dbReference type="ARBA" id="ARBA00022729"/>
    </source>
</evidence>
<dbReference type="GO" id="GO:0005886">
    <property type="term" value="C:plasma membrane"/>
    <property type="evidence" value="ECO:0007669"/>
    <property type="project" value="UniProtKB-SubCell"/>
</dbReference>
<keyword evidence="12" id="KW-0472">Membrane</keyword>
<evidence type="ECO:0000256" key="12">
    <source>
        <dbReference type="SAM" id="Phobius"/>
    </source>
</evidence>
<evidence type="ECO:0000313" key="14">
    <source>
        <dbReference type="EMBL" id="KAK7878256.1"/>
    </source>
</evidence>
<keyword evidence="9" id="KW-0325">Glycoprotein</keyword>
<comment type="caution">
    <text evidence="14">The sequence shown here is derived from an EMBL/GenBank/DDBJ whole genome shotgun (WGS) entry which is preliminary data.</text>
</comment>
<evidence type="ECO:0008006" key="16">
    <source>
        <dbReference type="Google" id="ProtNLM"/>
    </source>
</evidence>
<dbReference type="AlphaFoldDB" id="A0AAW0MH53"/>
<evidence type="ECO:0000256" key="8">
    <source>
        <dbReference type="ARBA" id="ARBA00023170"/>
    </source>
</evidence>